<feature type="domain" description="CARD" evidence="9">
    <location>
        <begin position="1"/>
        <end position="90"/>
    </location>
</feature>
<dbReference type="InterPro" id="IPR001315">
    <property type="entry name" value="CARD"/>
</dbReference>
<name>A0ABS2XFT3_POLSP</name>
<keyword evidence="3" id="KW-0053">Apoptosis</keyword>
<evidence type="ECO:0000256" key="4">
    <source>
        <dbReference type="ARBA" id="ARBA00022801"/>
    </source>
</evidence>
<evidence type="ECO:0000259" key="8">
    <source>
        <dbReference type="PROSITE" id="PS50207"/>
    </source>
</evidence>
<evidence type="ECO:0000256" key="7">
    <source>
        <dbReference type="SAM" id="MobiDB-lite"/>
    </source>
</evidence>
<dbReference type="InterPro" id="IPR029030">
    <property type="entry name" value="Caspase-like_dom_sf"/>
</dbReference>
<evidence type="ECO:0000313" key="11">
    <source>
        <dbReference type="Proteomes" id="UP001166093"/>
    </source>
</evidence>
<dbReference type="PROSITE" id="PS50209">
    <property type="entry name" value="CARD"/>
    <property type="match status" value="1"/>
</dbReference>
<organism evidence="10 11">
    <name type="scientific">Polyodon spathula</name>
    <name type="common">North American paddlefish</name>
    <name type="synonym">Squalus spathula</name>
    <dbReference type="NCBI Taxonomy" id="7913"/>
    <lineage>
        <taxon>Eukaryota</taxon>
        <taxon>Metazoa</taxon>
        <taxon>Chordata</taxon>
        <taxon>Craniata</taxon>
        <taxon>Vertebrata</taxon>
        <taxon>Euteleostomi</taxon>
        <taxon>Actinopterygii</taxon>
        <taxon>Chondrostei</taxon>
        <taxon>Acipenseriformes</taxon>
        <taxon>Polyodontidae</taxon>
        <taxon>Polyodon</taxon>
    </lineage>
</organism>
<dbReference type="InterPro" id="IPR011029">
    <property type="entry name" value="DEATH-like_dom_sf"/>
</dbReference>
<dbReference type="InterPro" id="IPR042147">
    <property type="entry name" value="CARD_CASP9"/>
</dbReference>
<dbReference type="EMBL" id="JAAWVQ010027595">
    <property type="protein sequence ID" value="MBN3273102.1"/>
    <property type="molecule type" value="Genomic_DNA"/>
</dbReference>
<dbReference type="SMART" id="SM00115">
    <property type="entry name" value="CASc"/>
    <property type="match status" value="1"/>
</dbReference>
<dbReference type="InterPro" id="IPR002398">
    <property type="entry name" value="Pept_C14"/>
</dbReference>
<accession>A0ABS2XFT3</accession>
<comment type="caution">
    <text evidence="10">The sequence shown here is derived from an EMBL/GenBank/DDBJ whole genome shotgun (WGS) entry which is preliminary data.</text>
</comment>
<feature type="compositionally biased region" description="Basic and acidic residues" evidence="7">
    <location>
        <begin position="147"/>
        <end position="163"/>
    </location>
</feature>
<evidence type="ECO:0000256" key="1">
    <source>
        <dbReference type="ARBA" id="ARBA00010134"/>
    </source>
</evidence>
<comment type="similarity">
    <text evidence="1">Belongs to the peptidase C14A family.</text>
</comment>
<feature type="region of interest" description="Disordered" evidence="7">
    <location>
        <begin position="147"/>
        <end position="177"/>
    </location>
</feature>
<keyword evidence="4" id="KW-0378">Hydrolase</keyword>
<sequence>MDARHKKILQSRRSFLVLELDPSLLYDKLISTGIFNQDMIEEIKSAGPRRDQARQLVIDLETRGSRAFPAFLECLVETGQSHVADLLSADLGIQPPRSLPIRPIPIPIPIPTSRNHGTQLCIPIPIPIHIPIPIYIPIHIPIMEPKKEMDKPDRGHISRKDEGVAYSPEKSPDRPIQYQKDTGFEVCPDEFEPAASGIDNHTDAMPMSPREELGKYSDELDASGSLPTPSDILVSYSTFPGYVSWRDTQAGSWYVETLDNVLEEFAGYEDLLTLLTMVTDKVSQISAKGIFKQMPGSFNFLRKRIFFQVNCLNDK</sequence>
<dbReference type="InterPro" id="IPR011600">
    <property type="entry name" value="Pept_C14_caspase"/>
</dbReference>
<dbReference type="SMART" id="SM00114">
    <property type="entry name" value="CARD"/>
    <property type="match status" value="1"/>
</dbReference>
<feature type="non-terminal residue" evidence="10">
    <location>
        <position position="315"/>
    </location>
</feature>
<dbReference type="PROSITE" id="PS50207">
    <property type="entry name" value="CASPASE_P10"/>
    <property type="match status" value="1"/>
</dbReference>
<dbReference type="Proteomes" id="UP001166093">
    <property type="component" value="Unassembled WGS sequence"/>
</dbReference>
<dbReference type="Gene3D" id="3.40.50.1460">
    <property type="match status" value="1"/>
</dbReference>
<evidence type="ECO:0000256" key="3">
    <source>
        <dbReference type="ARBA" id="ARBA00022703"/>
    </source>
</evidence>
<reference evidence="10" key="1">
    <citation type="journal article" date="2021" name="Cell">
        <title>Tracing the genetic footprints of vertebrate landing in non-teleost ray-finned fishes.</title>
        <authorList>
            <person name="Bi X."/>
            <person name="Wang K."/>
            <person name="Yang L."/>
            <person name="Pan H."/>
            <person name="Jiang H."/>
            <person name="Wei Q."/>
            <person name="Fang M."/>
            <person name="Yu H."/>
            <person name="Zhu C."/>
            <person name="Cai Y."/>
            <person name="He Y."/>
            <person name="Gan X."/>
            <person name="Zeng H."/>
            <person name="Yu D."/>
            <person name="Zhu Y."/>
            <person name="Jiang H."/>
            <person name="Qiu Q."/>
            <person name="Yang H."/>
            <person name="Zhang Y.E."/>
            <person name="Wang W."/>
            <person name="Zhu M."/>
            <person name="He S."/>
            <person name="Zhang G."/>
        </authorList>
    </citation>
    <scope>NUCLEOTIDE SEQUENCE</scope>
    <source>
        <strain evidence="10">Pddl_001</strain>
    </source>
</reference>
<keyword evidence="2" id="KW-0645">Protease</keyword>
<evidence type="ECO:0000313" key="10">
    <source>
        <dbReference type="EMBL" id="MBN3273102.1"/>
    </source>
</evidence>
<dbReference type="SUPFAM" id="SSF52129">
    <property type="entry name" value="Caspase-like"/>
    <property type="match status" value="1"/>
</dbReference>
<protein>
    <submittedName>
        <fullName evidence="10">CASP9 protein</fullName>
    </submittedName>
</protein>
<evidence type="ECO:0000256" key="6">
    <source>
        <dbReference type="ARBA" id="ARBA00023145"/>
    </source>
</evidence>
<dbReference type="Pfam" id="PF00619">
    <property type="entry name" value="CARD"/>
    <property type="match status" value="1"/>
</dbReference>
<dbReference type="Pfam" id="PF00656">
    <property type="entry name" value="Peptidase_C14"/>
    <property type="match status" value="1"/>
</dbReference>
<feature type="domain" description="Caspase family p10" evidence="8">
    <location>
        <begin position="222"/>
        <end position="307"/>
    </location>
</feature>
<dbReference type="CDD" id="cd08326">
    <property type="entry name" value="CARD_CASP9"/>
    <property type="match status" value="1"/>
</dbReference>
<dbReference type="InterPro" id="IPR002138">
    <property type="entry name" value="Pept_C14_p10"/>
</dbReference>
<gene>
    <name evidence="10" type="primary">Casp9</name>
    <name evidence="10" type="ORF">GTO93_0000817</name>
</gene>
<keyword evidence="6" id="KW-0865">Zymogen</keyword>
<dbReference type="SUPFAM" id="SSF47986">
    <property type="entry name" value="DEATH domain"/>
    <property type="match status" value="1"/>
</dbReference>
<proteinExistence type="inferred from homology"/>
<dbReference type="PANTHER" id="PTHR47901">
    <property type="entry name" value="CASPASE RECRUITMENT DOMAIN-CONTAINING PROTEIN 18"/>
    <property type="match status" value="1"/>
</dbReference>
<evidence type="ECO:0000259" key="9">
    <source>
        <dbReference type="PROSITE" id="PS50209"/>
    </source>
</evidence>
<keyword evidence="11" id="KW-1185">Reference proteome</keyword>
<evidence type="ECO:0000256" key="2">
    <source>
        <dbReference type="ARBA" id="ARBA00022670"/>
    </source>
</evidence>
<feature type="non-terminal residue" evidence="10">
    <location>
        <position position="1"/>
    </location>
</feature>
<evidence type="ECO:0000256" key="5">
    <source>
        <dbReference type="ARBA" id="ARBA00022807"/>
    </source>
</evidence>
<keyword evidence="5" id="KW-0788">Thiol protease</keyword>
<dbReference type="InterPro" id="IPR015917">
    <property type="entry name" value="Pept_C14A"/>
</dbReference>
<dbReference type="PANTHER" id="PTHR47901:SF8">
    <property type="entry name" value="CASPASE-3"/>
    <property type="match status" value="1"/>
</dbReference>
<dbReference type="Gene3D" id="1.10.533.10">
    <property type="entry name" value="Death Domain, Fas"/>
    <property type="match status" value="1"/>
</dbReference>